<dbReference type="Proteomes" id="UP001155840">
    <property type="component" value="Unassembled WGS sequence"/>
</dbReference>
<evidence type="ECO:0000313" key="2">
    <source>
        <dbReference type="EMBL" id="NHT78253.1"/>
    </source>
</evidence>
<accession>A0AA43ZI01</accession>
<dbReference type="InterPro" id="IPR007159">
    <property type="entry name" value="SpoVT-AbrB_dom"/>
</dbReference>
<name>A0AA43ZI01_9HYPH</name>
<sequence length="84" mass="9126">MGETVRIKAGTITVPESVLKALGLKDGDAVEFVANEAGAVEIRKPGKSFEDLRGIVKLDRPITGEELDDWIREARNAGFRESGE</sequence>
<dbReference type="SUPFAM" id="SSF89447">
    <property type="entry name" value="AbrB/MazE/MraZ-like"/>
    <property type="match status" value="1"/>
</dbReference>
<evidence type="ECO:0000259" key="1">
    <source>
        <dbReference type="Pfam" id="PF04014"/>
    </source>
</evidence>
<dbReference type="RefSeq" id="WP_167130597.1">
    <property type="nucleotide sequence ID" value="NZ_JAANCM010000013.1"/>
</dbReference>
<comment type="caution">
    <text evidence="2">The sequence shown here is derived from an EMBL/GenBank/DDBJ whole genome shotgun (WGS) entry which is preliminary data.</text>
</comment>
<gene>
    <name evidence="2" type="ORF">G8E10_21340</name>
</gene>
<evidence type="ECO:0000313" key="3">
    <source>
        <dbReference type="Proteomes" id="UP001155840"/>
    </source>
</evidence>
<dbReference type="Gene3D" id="2.10.260.10">
    <property type="match status" value="1"/>
</dbReference>
<organism evidence="2 3">
    <name type="scientific">Ferranicluibacter rubi</name>
    <dbReference type="NCBI Taxonomy" id="2715133"/>
    <lineage>
        <taxon>Bacteria</taxon>
        <taxon>Pseudomonadati</taxon>
        <taxon>Pseudomonadota</taxon>
        <taxon>Alphaproteobacteria</taxon>
        <taxon>Hyphomicrobiales</taxon>
        <taxon>Rhizobiaceae</taxon>
        <taxon>Ferranicluibacter</taxon>
    </lineage>
</organism>
<dbReference type="AlphaFoldDB" id="A0AA43ZI01"/>
<protein>
    <submittedName>
        <fullName evidence="2">AbrB family transcriptional regulator</fullName>
    </submittedName>
</protein>
<dbReference type="InterPro" id="IPR037914">
    <property type="entry name" value="SpoVT-AbrB_sf"/>
</dbReference>
<dbReference type="EMBL" id="JAANCM010000013">
    <property type="protein sequence ID" value="NHT78253.1"/>
    <property type="molecule type" value="Genomic_DNA"/>
</dbReference>
<feature type="domain" description="SpoVT-AbrB" evidence="1">
    <location>
        <begin position="10"/>
        <end position="47"/>
    </location>
</feature>
<keyword evidence="3" id="KW-1185">Reference proteome</keyword>
<dbReference type="Pfam" id="PF04014">
    <property type="entry name" value="MazE_antitoxin"/>
    <property type="match status" value="1"/>
</dbReference>
<dbReference type="GO" id="GO:0003677">
    <property type="term" value="F:DNA binding"/>
    <property type="evidence" value="ECO:0007669"/>
    <property type="project" value="InterPro"/>
</dbReference>
<proteinExistence type="predicted"/>
<reference evidence="2" key="1">
    <citation type="submission" date="2020-03" db="EMBL/GenBank/DDBJ databases">
        <title>Ferranicluibacter endophyticum gen. nov., sp. nov., a new genus isolated from Rubus ulmifolius Schott. stem.</title>
        <authorList>
            <person name="Roca-Couso R."/>
            <person name="Flores-Felix J.D."/>
            <person name="Igual J.M."/>
            <person name="Rivas R."/>
        </authorList>
    </citation>
    <scope>NUCLEOTIDE SEQUENCE</scope>
    <source>
        <strain evidence="2">CRRU44</strain>
    </source>
</reference>